<evidence type="ECO:0000256" key="2">
    <source>
        <dbReference type="ARBA" id="ARBA00022801"/>
    </source>
</evidence>
<keyword evidence="2" id="KW-0378">Hydrolase</keyword>
<dbReference type="AlphaFoldDB" id="A0A6S7KHA5"/>
<dbReference type="Gene3D" id="3.40.140.10">
    <property type="entry name" value="Cytidine Deaminase, domain 2"/>
    <property type="match status" value="1"/>
</dbReference>
<reference evidence="3" key="1">
    <citation type="submission" date="2020-04" db="EMBL/GenBank/DDBJ databases">
        <authorList>
            <person name="Alioto T."/>
            <person name="Alioto T."/>
            <person name="Gomez Garrido J."/>
        </authorList>
    </citation>
    <scope>NUCLEOTIDE SEQUENCE</scope>
    <source>
        <strain evidence="3">A484AB</strain>
    </source>
</reference>
<dbReference type="GO" id="GO:0016554">
    <property type="term" value="P:cytidine to uridine editing"/>
    <property type="evidence" value="ECO:0007669"/>
    <property type="project" value="TreeGrafter"/>
</dbReference>
<dbReference type="GO" id="GO:0005634">
    <property type="term" value="C:nucleus"/>
    <property type="evidence" value="ECO:0007669"/>
    <property type="project" value="TreeGrafter"/>
</dbReference>
<protein>
    <submittedName>
        <fullName evidence="3">C</fullName>
    </submittedName>
</protein>
<dbReference type="PANTHER" id="PTHR13857">
    <property type="entry name" value="MRNA EDITING ENZYME"/>
    <property type="match status" value="1"/>
</dbReference>
<dbReference type="GO" id="GO:0005737">
    <property type="term" value="C:cytoplasm"/>
    <property type="evidence" value="ECO:0007669"/>
    <property type="project" value="TreeGrafter"/>
</dbReference>
<dbReference type="GO" id="GO:0004126">
    <property type="term" value="F:cytidine deaminase activity"/>
    <property type="evidence" value="ECO:0007669"/>
    <property type="project" value="TreeGrafter"/>
</dbReference>
<dbReference type="GO" id="GO:0008270">
    <property type="term" value="F:zinc ion binding"/>
    <property type="evidence" value="ECO:0007669"/>
    <property type="project" value="InterPro"/>
</dbReference>
<gene>
    <name evidence="3" type="ORF">PACLA_8A042537</name>
</gene>
<keyword evidence="4" id="KW-1185">Reference proteome</keyword>
<dbReference type="GO" id="GO:0003723">
    <property type="term" value="F:RNA binding"/>
    <property type="evidence" value="ECO:0007669"/>
    <property type="project" value="TreeGrafter"/>
</dbReference>
<evidence type="ECO:0000313" key="3">
    <source>
        <dbReference type="EMBL" id="CAB4045246.1"/>
    </source>
</evidence>
<proteinExistence type="predicted"/>
<dbReference type="PROSITE" id="PS00903">
    <property type="entry name" value="CYT_DCMP_DEAMINASES_1"/>
    <property type="match status" value="1"/>
</dbReference>
<feature type="non-terminal residue" evidence="3">
    <location>
        <position position="1"/>
    </location>
</feature>
<accession>A0A6S7KHA5</accession>
<dbReference type="PANTHER" id="PTHR13857:SF26">
    <property type="entry name" value="C-U-EDITING ENZYME APOBEC-1"/>
    <property type="match status" value="1"/>
</dbReference>
<sequence length="185" mass="21490">YQYGENGWLWPSATIVLSIGKITSTTKENPFNWARSNAMGRHAEERFLDELETEISKHHEVTKIEAKLVQNYSPCSVCAHALIEFKKKMQNKNIDFSLTIKFANFYRHTLAPNKEGLMNLLRNDVKLELLQGKDEWEAFLNYENIELTNDQYTKLLEMATSEERTNRETNDVKILSVIEFEAIAV</sequence>
<dbReference type="OrthoDB" id="5956704at2759"/>
<organism evidence="3 4">
    <name type="scientific">Paramuricea clavata</name>
    <name type="common">Red gorgonian</name>
    <name type="synonym">Violescent sea-whip</name>
    <dbReference type="NCBI Taxonomy" id="317549"/>
    <lineage>
        <taxon>Eukaryota</taxon>
        <taxon>Metazoa</taxon>
        <taxon>Cnidaria</taxon>
        <taxon>Anthozoa</taxon>
        <taxon>Octocorallia</taxon>
        <taxon>Malacalcyonacea</taxon>
        <taxon>Plexauridae</taxon>
        <taxon>Paramuricea</taxon>
    </lineage>
</organism>
<dbReference type="Proteomes" id="UP001152795">
    <property type="component" value="Unassembled WGS sequence"/>
</dbReference>
<comment type="caution">
    <text evidence="3">The sequence shown here is derived from an EMBL/GenBank/DDBJ whole genome shotgun (WGS) entry which is preliminary data.</text>
</comment>
<name>A0A6S7KHA5_PARCT</name>
<evidence type="ECO:0000313" key="4">
    <source>
        <dbReference type="Proteomes" id="UP001152795"/>
    </source>
</evidence>
<dbReference type="InterPro" id="IPR050610">
    <property type="entry name" value="APOBEC_Cyt_Deaminase"/>
</dbReference>
<keyword evidence="1" id="KW-0479">Metal-binding</keyword>
<evidence type="ECO:0000256" key="1">
    <source>
        <dbReference type="ARBA" id="ARBA00022723"/>
    </source>
</evidence>
<dbReference type="InterPro" id="IPR016192">
    <property type="entry name" value="APOBEC/CMP_deaminase_Zn-bd"/>
</dbReference>
<dbReference type="Pfam" id="PF18750">
    <property type="entry name" value="SNAD4"/>
    <property type="match status" value="1"/>
</dbReference>
<dbReference type="EMBL" id="CACRXK020038349">
    <property type="protein sequence ID" value="CAB4045246.1"/>
    <property type="molecule type" value="Genomic_DNA"/>
</dbReference>